<feature type="binding site" evidence="8">
    <location>
        <begin position="154"/>
        <end position="159"/>
    </location>
    <ligand>
        <name>NADP(+)</name>
        <dbReference type="ChEBI" id="CHEBI:58349"/>
    </ligand>
</feature>
<gene>
    <name evidence="8 12" type="primary">aroE</name>
    <name evidence="12" type="ORF">ACFO6X_13080</name>
</gene>
<evidence type="ECO:0000259" key="9">
    <source>
        <dbReference type="Pfam" id="PF01488"/>
    </source>
</evidence>
<evidence type="ECO:0000256" key="7">
    <source>
        <dbReference type="ARBA" id="ARBA00049442"/>
    </source>
</evidence>
<feature type="binding site" evidence="8">
    <location>
        <position position="105"/>
    </location>
    <ligand>
        <name>shikimate</name>
        <dbReference type="ChEBI" id="CHEBI:36208"/>
    </ligand>
</feature>
<feature type="domain" description="SDH C-terminal" evidence="11">
    <location>
        <begin position="245"/>
        <end position="274"/>
    </location>
</feature>
<dbReference type="Gene3D" id="3.40.50.10860">
    <property type="entry name" value="Leucine Dehydrogenase, chain A, domain 1"/>
    <property type="match status" value="1"/>
</dbReference>
<feature type="binding site" evidence="8">
    <location>
        <begin position="18"/>
        <end position="20"/>
    </location>
    <ligand>
        <name>shikimate</name>
        <dbReference type="ChEBI" id="CHEBI:36208"/>
    </ligand>
</feature>
<comment type="pathway">
    <text evidence="1 8">Metabolic intermediate biosynthesis; chorismate biosynthesis; chorismate from D-erythrose 4-phosphate and phosphoenolpyruvate: step 4/7.</text>
</comment>
<dbReference type="Gene3D" id="3.40.50.720">
    <property type="entry name" value="NAD(P)-binding Rossmann-like Domain"/>
    <property type="match status" value="1"/>
</dbReference>
<reference evidence="13" key="1">
    <citation type="journal article" date="2019" name="Int. J. Syst. Evol. Microbiol.">
        <title>The Global Catalogue of Microorganisms (GCM) 10K type strain sequencing project: providing services to taxonomists for standard genome sequencing and annotation.</title>
        <authorList>
            <consortium name="The Broad Institute Genomics Platform"/>
            <consortium name="The Broad Institute Genome Sequencing Center for Infectious Disease"/>
            <person name="Wu L."/>
            <person name="Ma J."/>
        </authorList>
    </citation>
    <scope>NUCLEOTIDE SEQUENCE [LARGE SCALE GENOMIC DNA]</scope>
    <source>
        <strain evidence="13">CCUG 49452</strain>
    </source>
</reference>
<evidence type="ECO:0000313" key="12">
    <source>
        <dbReference type="EMBL" id="MFC4789913.1"/>
    </source>
</evidence>
<keyword evidence="5 8" id="KW-0560">Oxidoreductase</keyword>
<dbReference type="InterPro" id="IPR041121">
    <property type="entry name" value="SDH_C"/>
</dbReference>
<dbReference type="InterPro" id="IPR046346">
    <property type="entry name" value="Aminoacid_DH-like_N_sf"/>
</dbReference>
<feature type="binding site" evidence="8">
    <location>
        <position position="224"/>
    </location>
    <ligand>
        <name>shikimate</name>
        <dbReference type="ChEBI" id="CHEBI:36208"/>
    </ligand>
</feature>
<evidence type="ECO:0000256" key="4">
    <source>
        <dbReference type="ARBA" id="ARBA00022857"/>
    </source>
</evidence>
<feature type="binding site" evidence="8">
    <location>
        <begin position="130"/>
        <end position="134"/>
    </location>
    <ligand>
        <name>NADP(+)</name>
        <dbReference type="ChEBI" id="CHEBI:58349"/>
    </ligand>
</feature>
<keyword evidence="4 8" id="KW-0521">NADP</keyword>
<dbReference type="HAMAP" id="MF_00222">
    <property type="entry name" value="Shikimate_DH_AroE"/>
    <property type="match status" value="1"/>
</dbReference>
<protein>
    <recommendedName>
        <fullName evidence="2 8">Shikimate dehydrogenase (NADP(+))</fullName>
        <shortName evidence="8">SDH</shortName>
        <ecNumber evidence="2 8">1.1.1.25</ecNumber>
    </recommendedName>
</protein>
<dbReference type="InterPro" id="IPR022893">
    <property type="entry name" value="Shikimate_DH_fam"/>
</dbReference>
<dbReference type="InterPro" id="IPR036291">
    <property type="entry name" value="NAD(P)-bd_dom_sf"/>
</dbReference>
<dbReference type="NCBIfam" id="TIGR00507">
    <property type="entry name" value="aroE"/>
    <property type="match status" value="1"/>
</dbReference>
<dbReference type="Pfam" id="PF08501">
    <property type="entry name" value="Shikimate_dh_N"/>
    <property type="match status" value="1"/>
</dbReference>
<evidence type="ECO:0000256" key="8">
    <source>
        <dbReference type="HAMAP-Rule" id="MF_00222"/>
    </source>
</evidence>
<name>A0ABV9QGL6_9BURK</name>
<dbReference type="GO" id="GO:0004764">
    <property type="term" value="F:shikimate 3-dehydrogenase (NADP+) activity"/>
    <property type="evidence" value="ECO:0007669"/>
    <property type="project" value="UniProtKB-EC"/>
</dbReference>
<dbReference type="Pfam" id="PF01488">
    <property type="entry name" value="Shikimate_DH"/>
    <property type="match status" value="1"/>
</dbReference>
<feature type="binding site" evidence="8">
    <location>
        <position position="245"/>
    </location>
    <ligand>
        <name>NADP(+)</name>
        <dbReference type="ChEBI" id="CHEBI:58349"/>
    </ligand>
</feature>
<keyword evidence="3 8" id="KW-0028">Amino-acid biosynthesis</keyword>
<accession>A0ABV9QGL6</accession>
<dbReference type="InterPro" id="IPR006151">
    <property type="entry name" value="Shikm_DH/Glu-tRNA_Rdtase"/>
</dbReference>
<evidence type="ECO:0000256" key="2">
    <source>
        <dbReference type="ARBA" id="ARBA00012962"/>
    </source>
</evidence>
<comment type="subunit">
    <text evidence="8">Homodimer.</text>
</comment>
<dbReference type="PANTHER" id="PTHR21089:SF1">
    <property type="entry name" value="BIFUNCTIONAL 3-DEHYDROQUINATE DEHYDRATASE_SHIKIMATE DEHYDROGENASE, CHLOROPLASTIC"/>
    <property type="match status" value="1"/>
</dbReference>
<feature type="domain" description="Shikimate dehydrogenase substrate binding N-terminal" evidence="10">
    <location>
        <begin position="10"/>
        <end position="92"/>
    </location>
</feature>
<comment type="function">
    <text evidence="8">Involved in the biosynthesis of the chorismate, which leads to the biosynthesis of aromatic amino acids. Catalyzes the reversible NADPH linked reduction of 3-dehydroshikimate (DHSA) to yield shikimate (SA).</text>
</comment>
<sequence length="292" mass="29706">MSGNADLYCVMGNPVEHSRSPWIHARFAELTGEALRYERRLVSLTGFAQAVHDFAATGGCGCNVTVPFKLEAAGLASHCSERVLLAGAANTLTFSAGAIVADNTDGLGLVADLTQNAGFDLAGRDVLLIGAGGAAAGALGPLLAAKPRCVVVANRTLSRAQTLVAAHAALAVANHTELLATSPLALEADFDLVINASASSLVGDAVPVAATVLRSGALAYDMMYGPAAQGFLDWASTHGAQARDGLGMLVEQAAEAFAIWRGVRPPGAQVLAELRALLVAPSLAAGHAHSGH</sequence>
<dbReference type="SUPFAM" id="SSF53223">
    <property type="entry name" value="Aminoacid dehydrogenase-like, N-terminal domain"/>
    <property type="match status" value="1"/>
</dbReference>
<feature type="binding site" evidence="8">
    <location>
        <position position="252"/>
    </location>
    <ligand>
        <name>shikimate</name>
        <dbReference type="ChEBI" id="CHEBI:36208"/>
    </ligand>
</feature>
<evidence type="ECO:0000256" key="6">
    <source>
        <dbReference type="ARBA" id="ARBA00023141"/>
    </source>
</evidence>
<dbReference type="PANTHER" id="PTHR21089">
    <property type="entry name" value="SHIKIMATE DEHYDROGENASE"/>
    <property type="match status" value="1"/>
</dbReference>
<evidence type="ECO:0000313" key="13">
    <source>
        <dbReference type="Proteomes" id="UP001596001"/>
    </source>
</evidence>
<dbReference type="EC" id="1.1.1.25" evidence="2 8"/>
<dbReference type="Proteomes" id="UP001596001">
    <property type="component" value="Unassembled WGS sequence"/>
</dbReference>
<feature type="binding site" evidence="8">
    <location>
        <position position="90"/>
    </location>
    <ligand>
        <name>shikimate</name>
        <dbReference type="ChEBI" id="CHEBI:36208"/>
    </ligand>
</feature>
<evidence type="ECO:0000259" key="11">
    <source>
        <dbReference type="Pfam" id="PF18317"/>
    </source>
</evidence>
<feature type="binding site" evidence="8">
    <location>
        <position position="222"/>
    </location>
    <ligand>
        <name>NADP(+)</name>
        <dbReference type="ChEBI" id="CHEBI:58349"/>
    </ligand>
</feature>
<comment type="similarity">
    <text evidence="8">Belongs to the shikimate dehydrogenase family.</text>
</comment>
<dbReference type="EMBL" id="JBHSHJ010000012">
    <property type="protein sequence ID" value="MFC4789913.1"/>
    <property type="molecule type" value="Genomic_DNA"/>
</dbReference>
<proteinExistence type="inferred from homology"/>
<keyword evidence="6 8" id="KW-0057">Aromatic amino acid biosynthesis</keyword>
<evidence type="ECO:0000256" key="1">
    <source>
        <dbReference type="ARBA" id="ARBA00004871"/>
    </source>
</evidence>
<feature type="binding site" evidence="8">
    <location>
        <position position="81"/>
    </location>
    <ligand>
        <name>NADP(+)</name>
        <dbReference type="ChEBI" id="CHEBI:58349"/>
    </ligand>
</feature>
<feature type="active site" description="Proton acceptor" evidence="8">
    <location>
        <position position="69"/>
    </location>
</feature>
<dbReference type="Pfam" id="PF18317">
    <property type="entry name" value="SDH_C"/>
    <property type="match status" value="1"/>
</dbReference>
<dbReference type="SUPFAM" id="SSF51735">
    <property type="entry name" value="NAD(P)-binding Rossmann-fold domains"/>
    <property type="match status" value="1"/>
</dbReference>
<evidence type="ECO:0000259" key="10">
    <source>
        <dbReference type="Pfam" id="PF08501"/>
    </source>
</evidence>
<feature type="domain" description="Quinate/shikimate 5-dehydrogenase/glutamyl-tRNA reductase" evidence="9">
    <location>
        <begin position="119"/>
        <end position="199"/>
    </location>
</feature>
<dbReference type="NCBIfam" id="NF001310">
    <property type="entry name" value="PRK00258.1-2"/>
    <property type="match status" value="1"/>
</dbReference>
<dbReference type="RefSeq" id="WP_382433759.1">
    <property type="nucleotide sequence ID" value="NZ_JBHSHJ010000012.1"/>
</dbReference>
<dbReference type="InterPro" id="IPR013708">
    <property type="entry name" value="Shikimate_DH-bd_N"/>
</dbReference>
<comment type="caution">
    <text evidence="12">The sequence shown here is derived from an EMBL/GenBank/DDBJ whole genome shotgun (WGS) entry which is preliminary data.</text>
</comment>
<keyword evidence="13" id="KW-1185">Reference proteome</keyword>
<organism evidence="12 13">
    <name type="scientific">Giesbergeria sinuosa</name>
    <dbReference type="NCBI Taxonomy" id="80883"/>
    <lineage>
        <taxon>Bacteria</taxon>
        <taxon>Pseudomonadati</taxon>
        <taxon>Pseudomonadota</taxon>
        <taxon>Betaproteobacteria</taxon>
        <taxon>Burkholderiales</taxon>
        <taxon>Comamonadaceae</taxon>
        <taxon>Giesbergeria</taxon>
    </lineage>
</organism>
<feature type="binding site" evidence="8">
    <location>
        <position position="65"/>
    </location>
    <ligand>
        <name>shikimate</name>
        <dbReference type="ChEBI" id="CHEBI:36208"/>
    </ligand>
</feature>
<dbReference type="InterPro" id="IPR011342">
    <property type="entry name" value="Shikimate_DH"/>
</dbReference>
<evidence type="ECO:0000256" key="5">
    <source>
        <dbReference type="ARBA" id="ARBA00023002"/>
    </source>
</evidence>
<comment type="catalytic activity">
    <reaction evidence="7 8">
        <text>shikimate + NADP(+) = 3-dehydroshikimate + NADPH + H(+)</text>
        <dbReference type="Rhea" id="RHEA:17737"/>
        <dbReference type="ChEBI" id="CHEBI:15378"/>
        <dbReference type="ChEBI" id="CHEBI:16630"/>
        <dbReference type="ChEBI" id="CHEBI:36208"/>
        <dbReference type="ChEBI" id="CHEBI:57783"/>
        <dbReference type="ChEBI" id="CHEBI:58349"/>
        <dbReference type="EC" id="1.1.1.25"/>
    </reaction>
</comment>
<evidence type="ECO:0000256" key="3">
    <source>
        <dbReference type="ARBA" id="ARBA00022605"/>
    </source>
</evidence>